<dbReference type="EMBL" id="QENQ01000001">
    <property type="protein sequence ID" value="PVX28219.1"/>
    <property type="molecule type" value="Genomic_DNA"/>
</dbReference>
<dbReference type="Proteomes" id="UP000245890">
    <property type="component" value="Unassembled WGS sequence"/>
</dbReference>
<evidence type="ECO:0000313" key="3">
    <source>
        <dbReference type="Proteomes" id="UP000245890"/>
    </source>
</evidence>
<comment type="caution">
    <text evidence="2">The sequence shown here is derived from an EMBL/GenBank/DDBJ whole genome shotgun (WGS) entry which is preliminary data.</text>
</comment>
<feature type="signal peptide" evidence="1">
    <location>
        <begin position="1"/>
        <end position="20"/>
    </location>
</feature>
<keyword evidence="3" id="KW-1185">Reference proteome</keyword>
<name>A0A2U0SA70_9SPHN</name>
<organism evidence="2 3">
    <name type="scientific">Sphingomonas pokkalii</name>
    <dbReference type="NCBI Taxonomy" id="2175090"/>
    <lineage>
        <taxon>Bacteria</taxon>
        <taxon>Pseudomonadati</taxon>
        <taxon>Pseudomonadota</taxon>
        <taxon>Alphaproteobacteria</taxon>
        <taxon>Sphingomonadales</taxon>
        <taxon>Sphingomonadaceae</taxon>
        <taxon>Sphingomonas</taxon>
    </lineage>
</organism>
<dbReference type="RefSeq" id="WP_116467672.1">
    <property type="nucleotide sequence ID" value="NZ_QENQ01000001.1"/>
</dbReference>
<keyword evidence="1" id="KW-0732">Signal</keyword>
<evidence type="ECO:0000313" key="2">
    <source>
        <dbReference type="EMBL" id="PVX28219.1"/>
    </source>
</evidence>
<gene>
    <name evidence="2" type="ORF">DD559_01735</name>
</gene>
<accession>A0A2U0SA70</accession>
<sequence>MKLLVAGAIAAAMFSPAAMAQQAAAPAAATAPASAGGPASARFSVDTPIVDLFANADAKAVLVANGLGDLEAHPAYEQFKAMSFRAVAPFSQGKITDEMLAKLDADLAKVK</sequence>
<evidence type="ECO:0000256" key="1">
    <source>
        <dbReference type="SAM" id="SignalP"/>
    </source>
</evidence>
<feature type="chain" id="PRO_5015724200" evidence="1">
    <location>
        <begin position="21"/>
        <end position="111"/>
    </location>
</feature>
<protein>
    <submittedName>
        <fullName evidence="2">Uncharacterized protein</fullName>
    </submittedName>
</protein>
<proteinExistence type="predicted"/>
<reference evidence="2 3" key="1">
    <citation type="submission" date="2018-05" db="EMBL/GenBank/DDBJ databases">
        <title>Description of Sphingomonas pokkalii sp nov, isolated from the rhizosphere of saline tolerant pokkali rice and its draft genome analysis.</title>
        <authorList>
            <person name="Menon R."/>
            <person name="Kumari S."/>
            <person name="Rameshkumar N."/>
        </authorList>
    </citation>
    <scope>NUCLEOTIDE SEQUENCE [LARGE SCALE GENOMIC DNA]</scope>
    <source>
        <strain evidence="2 3">L3B27</strain>
    </source>
</reference>
<dbReference type="AlphaFoldDB" id="A0A2U0SA70"/>
<dbReference type="OrthoDB" id="7211154at2"/>